<organism evidence="2 3">
    <name type="scientific">Trichonephila inaurata madagascariensis</name>
    <dbReference type="NCBI Taxonomy" id="2747483"/>
    <lineage>
        <taxon>Eukaryota</taxon>
        <taxon>Metazoa</taxon>
        <taxon>Ecdysozoa</taxon>
        <taxon>Arthropoda</taxon>
        <taxon>Chelicerata</taxon>
        <taxon>Arachnida</taxon>
        <taxon>Araneae</taxon>
        <taxon>Araneomorphae</taxon>
        <taxon>Entelegynae</taxon>
        <taxon>Araneoidea</taxon>
        <taxon>Nephilidae</taxon>
        <taxon>Trichonephila</taxon>
        <taxon>Trichonephila inaurata</taxon>
    </lineage>
</organism>
<evidence type="ECO:0000256" key="1">
    <source>
        <dbReference type="SAM" id="MobiDB-lite"/>
    </source>
</evidence>
<evidence type="ECO:0000313" key="2">
    <source>
        <dbReference type="EMBL" id="GFY66319.1"/>
    </source>
</evidence>
<accession>A0A8X7CCE9</accession>
<dbReference type="Proteomes" id="UP000886998">
    <property type="component" value="Unassembled WGS sequence"/>
</dbReference>
<evidence type="ECO:0000313" key="3">
    <source>
        <dbReference type="Proteomes" id="UP000886998"/>
    </source>
</evidence>
<name>A0A8X7CCE9_9ARAC</name>
<feature type="compositionally biased region" description="Basic residues" evidence="1">
    <location>
        <begin position="66"/>
        <end position="76"/>
    </location>
</feature>
<feature type="region of interest" description="Disordered" evidence="1">
    <location>
        <begin position="62"/>
        <end position="81"/>
    </location>
</feature>
<dbReference type="OrthoDB" id="6431867at2759"/>
<reference evidence="2" key="1">
    <citation type="submission" date="2020-08" db="EMBL/GenBank/DDBJ databases">
        <title>Multicomponent nature underlies the extraordinary mechanical properties of spider dragline silk.</title>
        <authorList>
            <person name="Kono N."/>
            <person name="Nakamura H."/>
            <person name="Mori M."/>
            <person name="Yoshida Y."/>
            <person name="Ohtoshi R."/>
            <person name="Malay A.D."/>
            <person name="Moran D.A.P."/>
            <person name="Tomita M."/>
            <person name="Numata K."/>
            <person name="Arakawa K."/>
        </authorList>
    </citation>
    <scope>NUCLEOTIDE SEQUENCE</scope>
</reference>
<sequence length="114" mass="13145">MNLAEMADKIISVYNPTDISIVNKQDHSQAVSCSWEDNSRLSSIEANIGSLTQKIHKLYAPNYNKPRYRNRSRSHPTSRNPTNRLCWYHYRSGAKAQKCISPCSFKELKVNQEN</sequence>
<dbReference type="PANTHER" id="PTHR33327">
    <property type="entry name" value="ENDONUCLEASE"/>
    <property type="match status" value="1"/>
</dbReference>
<keyword evidence="3" id="KW-1185">Reference proteome</keyword>
<protein>
    <submittedName>
        <fullName evidence="2">Uncharacterized protein</fullName>
    </submittedName>
</protein>
<dbReference type="EMBL" id="BMAV01015967">
    <property type="protein sequence ID" value="GFY66319.1"/>
    <property type="molecule type" value="Genomic_DNA"/>
</dbReference>
<dbReference type="AlphaFoldDB" id="A0A8X7CCE9"/>
<dbReference type="PANTHER" id="PTHR33327:SF3">
    <property type="entry name" value="RNA-DIRECTED DNA POLYMERASE"/>
    <property type="match status" value="1"/>
</dbReference>
<proteinExistence type="predicted"/>
<comment type="caution">
    <text evidence="2">The sequence shown here is derived from an EMBL/GenBank/DDBJ whole genome shotgun (WGS) entry which is preliminary data.</text>
</comment>
<gene>
    <name evidence="2" type="ORF">TNIN_221481</name>
</gene>